<protein>
    <submittedName>
        <fullName evidence="1">Uncharacterized protein</fullName>
    </submittedName>
</protein>
<reference evidence="1 2" key="1">
    <citation type="submission" date="2024-09" db="EMBL/GenBank/DDBJ databases">
        <title>Chromosome-scale assembly of Riccia fluitans.</title>
        <authorList>
            <person name="Paukszto L."/>
            <person name="Sawicki J."/>
            <person name="Karawczyk K."/>
            <person name="Piernik-Szablinska J."/>
            <person name="Szczecinska M."/>
            <person name="Mazdziarz M."/>
        </authorList>
    </citation>
    <scope>NUCLEOTIDE SEQUENCE [LARGE SCALE GENOMIC DNA]</scope>
    <source>
        <strain evidence="1">Rf_01</strain>
        <tissue evidence="1">Aerial parts of the thallus</tissue>
    </source>
</reference>
<organism evidence="1 2">
    <name type="scientific">Riccia fluitans</name>
    <dbReference type="NCBI Taxonomy" id="41844"/>
    <lineage>
        <taxon>Eukaryota</taxon>
        <taxon>Viridiplantae</taxon>
        <taxon>Streptophyta</taxon>
        <taxon>Embryophyta</taxon>
        <taxon>Marchantiophyta</taxon>
        <taxon>Marchantiopsida</taxon>
        <taxon>Marchantiidae</taxon>
        <taxon>Marchantiales</taxon>
        <taxon>Ricciaceae</taxon>
        <taxon>Riccia</taxon>
    </lineage>
</organism>
<evidence type="ECO:0000313" key="1">
    <source>
        <dbReference type="EMBL" id="KAL2634006.1"/>
    </source>
</evidence>
<accession>A0ABD1YTB2</accession>
<keyword evidence="2" id="KW-1185">Reference proteome</keyword>
<gene>
    <name evidence="1" type="ORF">R1flu_005485</name>
</gene>
<name>A0ABD1YTB2_9MARC</name>
<comment type="caution">
    <text evidence="1">The sequence shown here is derived from an EMBL/GenBank/DDBJ whole genome shotgun (WGS) entry which is preliminary data.</text>
</comment>
<dbReference type="Proteomes" id="UP001605036">
    <property type="component" value="Unassembled WGS sequence"/>
</dbReference>
<dbReference type="EMBL" id="JBHFFA010000003">
    <property type="protein sequence ID" value="KAL2634006.1"/>
    <property type="molecule type" value="Genomic_DNA"/>
</dbReference>
<sequence>MRSRLSYPRDPLYAKDFFLDYKATRRVLFGRQRCFTDVGMRAPVWLAAYRLPMLLFSSSRLFQVSQLSSLYDPRDDWLPGSRMRLRSFAVGPPLLASEKTISSAANKRSKFKDRSSHI</sequence>
<proteinExistence type="predicted"/>
<dbReference type="AlphaFoldDB" id="A0ABD1YTB2"/>
<evidence type="ECO:0000313" key="2">
    <source>
        <dbReference type="Proteomes" id="UP001605036"/>
    </source>
</evidence>